<evidence type="ECO:0000256" key="1">
    <source>
        <dbReference type="SAM" id="MobiDB-lite"/>
    </source>
</evidence>
<feature type="compositionally biased region" description="Pro residues" evidence="1">
    <location>
        <begin position="314"/>
        <end position="326"/>
    </location>
</feature>
<keyword evidence="3" id="KW-1185">Reference proteome</keyword>
<feature type="region of interest" description="Disordered" evidence="1">
    <location>
        <begin position="305"/>
        <end position="336"/>
    </location>
</feature>
<organism evidence="2 3">
    <name type="scientific">Cymbomonas tetramitiformis</name>
    <dbReference type="NCBI Taxonomy" id="36881"/>
    <lineage>
        <taxon>Eukaryota</taxon>
        <taxon>Viridiplantae</taxon>
        <taxon>Chlorophyta</taxon>
        <taxon>Pyramimonadophyceae</taxon>
        <taxon>Pyramimonadales</taxon>
        <taxon>Pyramimonadaceae</taxon>
        <taxon>Cymbomonas</taxon>
    </lineage>
</organism>
<evidence type="ECO:0000313" key="3">
    <source>
        <dbReference type="Proteomes" id="UP001190700"/>
    </source>
</evidence>
<gene>
    <name evidence="2" type="ORF">CYMTET_21514</name>
</gene>
<evidence type="ECO:0000313" key="2">
    <source>
        <dbReference type="EMBL" id="KAK3270073.1"/>
    </source>
</evidence>
<dbReference type="Proteomes" id="UP001190700">
    <property type="component" value="Unassembled WGS sequence"/>
</dbReference>
<name>A0AAE0G1Z8_9CHLO</name>
<sequence length="336" mass="33983">MCAVFQPEAADDGVEAFARAATAYGPPAVLCGGVVGGIDVSAYGFSVDAAPTVTATAGGDILQRLDDFAAEVNAAVEPQVHYTHASFPAPGGIEPQTSALVCGPAAAGITPEEQVPAGGAAASASAVPAPAMPVSQGKDVKPVPLQSARVTATAATDGEFAGFVQTANHAAIGQVDLTGYDTDDYEDLADGSFIVKPRTPAISGNHASESATHAPRSGGAYASWPGGASRTYGCGKPPWGFPAHADCRGGLCVYPGIEELSPDTLDAVLASLGGFDPSAVPTDRHLREWWKQGVPGYVFQYGPGPLLPSEPLGGAPPSPDYSPPPSDIDEDESAID</sequence>
<protein>
    <submittedName>
        <fullName evidence="2">Uncharacterized protein</fullName>
    </submittedName>
</protein>
<accession>A0AAE0G1Z8</accession>
<feature type="compositionally biased region" description="Acidic residues" evidence="1">
    <location>
        <begin position="327"/>
        <end position="336"/>
    </location>
</feature>
<proteinExistence type="predicted"/>
<dbReference type="EMBL" id="LGRX02010586">
    <property type="protein sequence ID" value="KAK3270073.1"/>
    <property type="molecule type" value="Genomic_DNA"/>
</dbReference>
<reference evidence="2 3" key="1">
    <citation type="journal article" date="2015" name="Genome Biol. Evol.">
        <title>Comparative Genomics of a Bacterivorous Green Alga Reveals Evolutionary Causalities and Consequences of Phago-Mixotrophic Mode of Nutrition.</title>
        <authorList>
            <person name="Burns J.A."/>
            <person name="Paasch A."/>
            <person name="Narechania A."/>
            <person name="Kim E."/>
        </authorList>
    </citation>
    <scope>NUCLEOTIDE SEQUENCE [LARGE SCALE GENOMIC DNA]</scope>
    <source>
        <strain evidence="2 3">PLY_AMNH</strain>
    </source>
</reference>
<comment type="caution">
    <text evidence="2">The sequence shown here is derived from an EMBL/GenBank/DDBJ whole genome shotgun (WGS) entry which is preliminary data.</text>
</comment>
<dbReference type="AlphaFoldDB" id="A0AAE0G1Z8"/>